<evidence type="ECO:0000256" key="7">
    <source>
        <dbReference type="ARBA" id="ARBA00022989"/>
    </source>
</evidence>
<evidence type="ECO:0000256" key="9">
    <source>
        <dbReference type="ARBA" id="ARBA00032658"/>
    </source>
</evidence>
<keyword evidence="14" id="KW-1185">Reference proteome</keyword>
<evidence type="ECO:0000256" key="6">
    <source>
        <dbReference type="ARBA" id="ARBA00022692"/>
    </source>
</evidence>
<evidence type="ECO:0000313" key="14">
    <source>
        <dbReference type="Proteomes" id="UP001208570"/>
    </source>
</evidence>
<evidence type="ECO:0000313" key="13">
    <source>
        <dbReference type="EMBL" id="KAK2146624.1"/>
    </source>
</evidence>
<feature type="transmembrane region" description="Helical" evidence="11">
    <location>
        <begin position="477"/>
        <end position="503"/>
    </location>
</feature>
<dbReference type="CDD" id="cd06775">
    <property type="entry name" value="cpPDZ_MBTPS2-like"/>
    <property type="match status" value="1"/>
</dbReference>
<evidence type="ECO:0000256" key="11">
    <source>
        <dbReference type="SAM" id="Phobius"/>
    </source>
</evidence>
<evidence type="ECO:0000256" key="4">
    <source>
        <dbReference type="ARBA" id="ARBA00012347"/>
    </source>
</evidence>
<evidence type="ECO:0000256" key="8">
    <source>
        <dbReference type="ARBA" id="ARBA00023136"/>
    </source>
</evidence>
<dbReference type="InterPro" id="IPR036034">
    <property type="entry name" value="PDZ_sf"/>
</dbReference>
<dbReference type="AlphaFoldDB" id="A0AAD9J568"/>
<dbReference type="EMBL" id="JAODUP010000594">
    <property type="protein sequence ID" value="KAK2146624.1"/>
    <property type="molecule type" value="Genomic_DNA"/>
</dbReference>
<dbReference type="GO" id="GO:0004222">
    <property type="term" value="F:metalloendopeptidase activity"/>
    <property type="evidence" value="ECO:0007669"/>
    <property type="project" value="InterPro"/>
</dbReference>
<dbReference type="GO" id="GO:1905897">
    <property type="term" value="P:regulation of response to endoplasmic reticulum stress"/>
    <property type="evidence" value="ECO:0007669"/>
    <property type="project" value="TreeGrafter"/>
</dbReference>
<dbReference type="InterPro" id="IPR001193">
    <property type="entry name" value="MBTPS2"/>
</dbReference>
<feature type="transmembrane region" description="Helical" evidence="11">
    <location>
        <begin position="171"/>
        <end position="191"/>
    </location>
</feature>
<dbReference type="PANTHER" id="PTHR13325">
    <property type="entry name" value="PROTEASE M50 MEMBRANE-BOUND TRANSCRIPTION FACTOR SITE 2 PROTEASE"/>
    <property type="match status" value="1"/>
</dbReference>
<dbReference type="GO" id="GO:0012505">
    <property type="term" value="C:endomembrane system"/>
    <property type="evidence" value="ECO:0007669"/>
    <property type="project" value="UniProtKB-SubCell"/>
</dbReference>
<keyword evidence="6 11" id="KW-0812">Transmembrane</keyword>
<feature type="domain" description="Peptidase M50" evidence="12">
    <location>
        <begin position="145"/>
        <end position="484"/>
    </location>
</feature>
<dbReference type="InterPro" id="IPR008915">
    <property type="entry name" value="Peptidase_M50"/>
</dbReference>
<proteinExistence type="inferred from homology"/>
<dbReference type="SUPFAM" id="SSF50156">
    <property type="entry name" value="PDZ domain-like"/>
    <property type="match status" value="1"/>
</dbReference>
<dbReference type="PRINTS" id="PR01000">
    <property type="entry name" value="SREBPS2PTASE"/>
</dbReference>
<dbReference type="EC" id="3.4.24.85" evidence="4"/>
<feature type="transmembrane region" description="Helical" evidence="11">
    <location>
        <begin position="203"/>
        <end position="231"/>
    </location>
</feature>
<dbReference type="GO" id="GO:0016020">
    <property type="term" value="C:membrane"/>
    <property type="evidence" value="ECO:0007669"/>
    <property type="project" value="InterPro"/>
</dbReference>
<feature type="transmembrane region" description="Helical" evidence="11">
    <location>
        <begin position="142"/>
        <end position="165"/>
    </location>
</feature>
<dbReference type="GO" id="GO:0031293">
    <property type="term" value="P:membrane protein intracellular domain proteolysis"/>
    <property type="evidence" value="ECO:0007669"/>
    <property type="project" value="TreeGrafter"/>
</dbReference>
<comment type="function">
    <text evidence="10">Zinc metalloprotease that mediates intramembrane proteolysis of proteins such as ATF6, ATF6B, SREBF1/SREBP1 and SREBF2/SREBP2. Catalyzes the second step in the proteolytic activation of the sterol regulatory element-binding proteins (SREBPs) SREBF1/SREBP1 and SREBF2/SREBP2: cleaves SREBPs within the first transmembrane segment, thereby releasing the N-terminal segment with a portion of the transmembrane segment attached. Mature N-terminal SREBP fragments shuttle to the nucleus and activate gene transcription. Also mediates the second step in the proteolytic activation of the cyclic AMP-dependent transcription factor ATF-6 (ATF6 and ATF6B). Involved in intramembrane proteolysis during bone formation. In astrocytes and osteoblasts, upon DNA damage and ER stress, mediates the second step of the regulated intramembrane proteolytic activation of the transcription factor CREB3L1, leading to the inhibition of cell-cycle progression.</text>
</comment>
<feature type="transmembrane region" description="Helical" evidence="11">
    <location>
        <begin position="432"/>
        <end position="465"/>
    </location>
</feature>
<comment type="caution">
    <text evidence="13">The sequence shown here is derived from an EMBL/GenBank/DDBJ whole genome shotgun (WGS) entry which is preliminary data.</text>
</comment>
<keyword evidence="8 11" id="KW-0472">Membrane</keyword>
<comment type="subcellular location">
    <subcellularLocation>
        <location evidence="2">Endomembrane system</location>
        <topology evidence="2">Multi-pass membrane protein</topology>
    </subcellularLocation>
</comment>
<evidence type="ECO:0000256" key="10">
    <source>
        <dbReference type="ARBA" id="ARBA00045828"/>
    </source>
</evidence>
<feature type="transmembrane region" description="Helical" evidence="11">
    <location>
        <begin position="90"/>
        <end position="115"/>
    </location>
</feature>
<accession>A0AAD9J568</accession>
<feature type="transmembrane region" description="Helical" evidence="11">
    <location>
        <begin position="6"/>
        <end position="39"/>
    </location>
</feature>
<dbReference type="PANTHER" id="PTHR13325:SF3">
    <property type="entry name" value="MEMBRANE-BOUND TRANSCRIPTION FACTOR SITE-2 PROTEASE"/>
    <property type="match status" value="1"/>
</dbReference>
<comment type="similarity">
    <text evidence="3">Belongs to the peptidase M50A family.</text>
</comment>
<feature type="transmembrane region" description="Helical" evidence="11">
    <location>
        <begin position="51"/>
        <end position="70"/>
    </location>
</feature>
<gene>
    <name evidence="13" type="ORF">LSH36_594g02052</name>
</gene>
<evidence type="ECO:0000256" key="5">
    <source>
        <dbReference type="ARBA" id="ARBA00014400"/>
    </source>
</evidence>
<dbReference type="GO" id="GO:0005737">
    <property type="term" value="C:cytoplasm"/>
    <property type="evidence" value="ECO:0007669"/>
    <property type="project" value="TreeGrafter"/>
</dbReference>
<organism evidence="13 14">
    <name type="scientific">Paralvinella palmiformis</name>
    <dbReference type="NCBI Taxonomy" id="53620"/>
    <lineage>
        <taxon>Eukaryota</taxon>
        <taxon>Metazoa</taxon>
        <taxon>Spiralia</taxon>
        <taxon>Lophotrochozoa</taxon>
        <taxon>Annelida</taxon>
        <taxon>Polychaeta</taxon>
        <taxon>Sedentaria</taxon>
        <taxon>Canalipalpata</taxon>
        <taxon>Terebellida</taxon>
        <taxon>Terebelliformia</taxon>
        <taxon>Alvinellidae</taxon>
        <taxon>Paralvinella</taxon>
    </lineage>
</organism>
<reference evidence="13" key="1">
    <citation type="journal article" date="2023" name="Mol. Biol. Evol.">
        <title>Third-Generation Sequencing Reveals the Adaptive Role of the Epigenome in Three Deep-Sea Polychaetes.</title>
        <authorList>
            <person name="Perez M."/>
            <person name="Aroh O."/>
            <person name="Sun Y."/>
            <person name="Lan Y."/>
            <person name="Juniper S.K."/>
            <person name="Young C.R."/>
            <person name="Angers B."/>
            <person name="Qian P.Y."/>
        </authorList>
    </citation>
    <scope>NUCLEOTIDE SEQUENCE</scope>
    <source>
        <strain evidence="13">P08H-3</strain>
    </source>
</reference>
<evidence type="ECO:0000259" key="12">
    <source>
        <dbReference type="Pfam" id="PF02163"/>
    </source>
</evidence>
<protein>
    <recommendedName>
        <fullName evidence="5">Membrane-bound transcription factor site-2 protease</fullName>
        <ecNumber evidence="4">3.4.24.85</ecNumber>
    </recommendedName>
    <alternativeName>
        <fullName evidence="9">Endopeptidase S2P</fullName>
    </alternativeName>
</protein>
<evidence type="ECO:0000256" key="1">
    <source>
        <dbReference type="ARBA" id="ARBA00001350"/>
    </source>
</evidence>
<comment type="catalytic activity">
    <reaction evidence="1">
        <text>Cleaves several transcription factors that are type-2 transmembrane proteins within membrane-spanning domains. Known substrates include sterol regulatory element-binding protein (SREBP) -1, SREBP-2 and forms of the transcriptional activator ATF6. SREBP-2 is cleaved at the site 477-DRSRILL-|-CVLTFLCLSFNPLTSLLQWGGA-505. The residues Asn-Pro, 11 residues distal to the site of cleavage in the membrane-spanning domain, are important for cleavage by S2P endopeptidase. Replacement of either of these residues does not prevent cleavage, but there is no cleavage if both of these residues are replaced.</text>
        <dbReference type="EC" id="3.4.24.85"/>
    </reaction>
</comment>
<evidence type="ECO:0000256" key="3">
    <source>
        <dbReference type="ARBA" id="ARBA00009989"/>
    </source>
</evidence>
<name>A0AAD9J568_9ANNE</name>
<evidence type="ECO:0000256" key="2">
    <source>
        <dbReference type="ARBA" id="ARBA00004127"/>
    </source>
</evidence>
<keyword evidence="7 11" id="KW-1133">Transmembrane helix</keyword>
<dbReference type="Pfam" id="PF02163">
    <property type="entry name" value="Peptidase_M50"/>
    <property type="match status" value="1"/>
</dbReference>
<sequence length="504" mass="56050">MLQTTGVALFIGLWALLYLIDAFLKVINGVFIYGVITLLQQSHAPFDRIYLRFLTHTGLSVSIGQIRWYTSCFNRMFVRIGSWKPNYLKIWFTLGVCFGLVAMLLSVFLLSLLVLNTLGKKPVEQQVLTPVMPGVNLPMNQICYYLMTLLICGVLHEIGHAIAAVREQVRVNGFGIFVLALYPGAFVDLYTEHLQQISPIRQLRIYCAGVWHNFVIVLMALLILVLLPWIMMPFYSLGNGVVITSVMENSAVSGPRGLSVGDHLTSVGGCQVKSMAEWAECIRHSLQGTASGYCLPLDLLHQQDIALGSYPTPAGYVECCSNTSNTHLCFYYHSKGTSDVQYACLPARTTTERLSCKLPSDCYNPNTPAVCVMPSLDNTTRLLRVLHKGRPPLLFLGHPLDLHYSVVLSDYVPSTSLVPVNLPYVMETFCKYLISLSGALALLNVVPCYALDGQWILLAFIELSLRSVISDPEMRGLIYTVLLLFGTILIGTNIIIAMFTLFVW</sequence>
<dbReference type="Proteomes" id="UP001208570">
    <property type="component" value="Unassembled WGS sequence"/>
</dbReference>